<dbReference type="AlphaFoldDB" id="A0A1G2TID9"/>
<gene>
    <name evidence="4" type="ORF">A3C70_01745</name>
</gene>
<name>A0A1G2TID9_9BACT</name>
<accession>A0A1G2TID9</accession>
<evidence type="ECO:0000313" key="5">
    <source>
        <dbReference type="Proteomes" id="UP000178175"/>
    </source>
</evidence>
<evidence type="ECO:0000256" key="1">
    <source>
        <dbReference type="SAM" id="MobiDB-lite"/>
    </source>
</evidence>
<dbReference type="InterPro" id="IPR036365">
    <property type="entry name" value="PGBD-like_sf"/>
</dbReference>
<dbReference type="Gene3D" id="1.10.101.10">
    <property type="entry name" value="PGBD-like superfamily/PGBD"/>
    <property type="match status" value="1"/>
</dbReference>
<dbReference type="EMBL" id="MHVR01000003">
    <property type="protein sequence ID" value="OHA96963.1"/>
    <property type="molecule type" value="Genomic_DNA"/>
</dbReference>
<dbReference type="Proteomes" id="UP000178175">
    <property type="component" value="Unassembled WGS sequence"/>
</dbReference>
<sequence length="392" mass="42492">MKKTIKLLSVLVVTGIFLMTSSSVAATTIGELLSQLAALQAQINALQNRDPVSTAPYIFKQNLTVGSTGPEVSSLQQMLVAQGHLIMPAGVAFGYFGFLTKTAVAKWQSANGVSPSVGYWGPISRTKQATLNKVNVSIGSAPNRSSGGGGSSSRSSSSGNGGSSASNPPAATPTPTPLSPPSTPTFSPQPSQYPLHTNITAAVFWVGEPQGNGSSEDNALSAWDDDWQVHYGGYDDYQNRNGYYPTGFTPKENPFYLDLPYNDFNDNGNPKSNRLTVVPWANEKNWSSEESMMKNRWVKITRNDIICYGQIEDAGPYQYDDYNYVFGTNDARPKSTISNNAGMDVSPALRDCLHFVGLNNVDNKVDWQFVNFSDVPSGPWKEIVTTSQINWP</sequence>
<feature type="domain" description="Peptidoglycan binding-like" evidence="3">
    <location>
        <begin position="68"/>
        <end position="121"/>
    </location>
</feature>
<dbReference type="InterPro" id="IPR002477">
    <property type="entry name" value="Peptidoglycan-bd-like"/>
</dbReference>
<comment type="caution">
    <text evidence="4">The sequence shown here is derived from an EMBL/GenBank/DDBJ whole genome shotgun (WGS) entry which is preliminary data.</text>
</comment>
<evidence type="ECO:0000259" key="3">
    <source>
        <dbReference type="Pfam" id="PF01471"/>
    </source>
</evidence>
<dbReference type="Pfam" id="PF01471">
    <property type="entry name" value="PG_binding_1"/>
    <property type="match status" value="1"/>
</dbReference>
<dbReference type="InterPro" id="IPR036366">
    <property type="entry name" value="PGBDSf"/>
</dbReference>
<feature type="region of interest" description="Disordered" evidence="1">
    <location>
        <begin position="137"/>
        <end position="193"/>
    </location>
</feature>
<keyword evidence="2" id="KW-0732">Signal</keyword>
<feature type="chain" id="PRO_5009584579" description="Peptidoglycan binding-like domain-containing protein" evidence="2">
    <location>
        <begin position="26"/>
        <end position="392"/>
    </location>
</feature>
<evidence type="ECO:0000313" key="4">
    <source>
        <dbReference type="EMBL" id="OHA96963.1"/>
    </source>
</evidence>
<dbReference type="SUPFAM" id="SSF47090">
    <property type="entry name" value="PGBD-like"/>
    <property type="match status" value="1"/>
</dbReference>
<feature type="compositionally biased region" description="Pro residues" evidence="1">
    <location>
        <begin position="170"/>
        <end position="183"/>
    </location>
</feature>
<feature type="compositionally biased region" description="Low complexity" evidence="1">
    <location>
        <begin position="152"/>
        <end position="169"/>
    </location>
</feature>
<feature type="signal peptide" evidence="2">
    <location>
        <begin position="1"/>
        <end position="25"/>
    </location>
</feature>
<protein>
    <recommendedName>
        <fullName evidence="3">Peptidoglycan binding-like domain-containing protein</fullName>
    </recommendedName>
</protein>
<reference evidence="4 5" key="1">
    <citation type="journal article" date="2016" name="Nat. Commun.">
        <title>Thousands of microbial genomes shed light on interconnected biogeochemical processes in an aquifer system.</title>
        <authorList>
            <person name="Anantharaman K."/>
            <person name="Brown C.T."/>
            <person name="Hug L.A."/>
            <person name="Sharon I."/>
            <person name="Castelle C.J."/>
            <person name="Probst A.J."/>
            <person name="Thomas B.C."/>
            <person name="Singh A."/>
            <person name="Wilkins M.J."/>
            <person name="Karaoz U."/>
            <person name="Brodie E.L."/>
            <person name="Williams K.H."/>
            <person name="Hubbard S.S."/>
            <person name="Banfield J.F."/>
        </authorList>
    </citation>
    <scope>NUCLEOTIDE SEQUENCE [LARGE SCALE GENOMIC DNA]</scope>
</reference>
<proteinExistence type="predicted"/>
<evidence type="ECO:0000256" key="2">
    <source>
        <dbReference type="SAM" id="SignalP"/>
    </source>
</evidence>
<organism evidence="4 5">
    <name type="scientific">Candidatus Zambryskibacteria bacterium RIFCSPHIGHO2_02_FULL_43_14</name>
    <dbReference type="NCBI Taxonomy" id="1802748"/>
    <lineage>
        <taxon>Bacteria</taxon>
        <taxon>Candidatus Zambryskiibacteriota</taxon>
    </lineage>
</organism>